<gene>
    <name evidence="1" type="ORF">RDB_LOCUS64476</name>
</gene>
<accession>A0A8H2XQB6</accession>
<sequence length="83" mass="9087">MQDIRRVLTDQKNNTIAVEIDTAVIKDLWASLTRLTGEAPLNVVPLVKRWDDLDGACARTANTTLPGDLQEGINRCVQAAKGK</sequence>
<proteinExistence type="predicted"/>
<reference evidence="1" key="1">
    <citation type="submission" date="2021-01" db="EMBL/GenBank/DDBJ databases">
        <authorList>
            <person name="Kaushik A."/>
        </authorList>
    </citation>
    <scope>NUCLEOTIDE SEQUENCE</scope>
    <source>
        <strain evidence="1">AG2-2IIIB</strain>
    </source>
</reference>
<evidence type="ECO:0000313" key="1">
    <source>
        <dbReference type="EMBL" id="CAE6431309.1"/>
    </source>
</evidence>
<evidence type="ECO:0000313" key="2">
    <source>
        <dbReference type="Proteomes" id="UP000663843"/>
    </source>
</evidence>
<dbReference type="Proteomes" id="UP000663843">
    <property type="component" value="Unassembled WGS sequence"/>
</dbReference>
<dbReference type="InterPro" id="IPR019825">
    <property type="entry name" value="Lectin_legB_Mn/Ca_BS"/>
</dbReference>
<dbReference type="AlphaFoldDB" id="A0A8H2XQB6"/>
<comment type="caution">
    <text evidence="1">The sequence shown here is derived from an EMBL/GenBank/DDBJ whole genome shotgun (WGS) entry which is preliminary data.</text>
</comment>
<name>A0A8H2XQB6_9AGAM</name>
<organism evidence="1 2">
    <name type="scientific">Rhizoctonia solani</name>
    <dbReference type="NCBI Taxonomy" id="456999"/>
    <lineage>
        <taxon>Eukaryota</taxon>
        <taxon>Fungi</taxon>
        <taxon>Dikarya</taxon>
        <taxon>Basidiomycota</taxon>
        <taxon>Agaricomycotina</taxon>
        <taxon>Agaricomycetes</taxon>
        <taxon>Cantharellales</taxon>
        <taxon>Ceratobasidiaceae</taxon>
        <taxon>Rhizoctonia</taxon>
    </lineage>
</organism>
<protein>
    <submittedName>
        <fullName evidence="1">Uncharacterized protein</fullName>
    </submittedName>
</protein>
<dbReference type="EMBL" id="CAJMWT010002062">
    <property type="protein sequence ID" value="CAE6431309.1"/>
    <property type="molecule type" value="Genomic_DNA"/>
</dbReference>
<dbReference type="PROSITE" id="PS00307">
    <property type="entry name" value="LECTIN_LEGUME_BETA"/>
    <property type="match status" value="1"/>
</dbReference>